<dbReference type="Gene3D" id="3.40.50.300">
    <property type="entry name" value="P-loop containing nucleotide triphosphate hydrolases"/>
    <property type="match status" value="1"/>
</dbReference>
<dbReference type="InterPro" id="IPR027417">
    <property type="entry name" value="P-loop_NTPase"/>
</dbReference>
<dbReference type="PANTHER" id="PTHR37512:SF1">
    <property type="entry name" value="NADR_TTD14 AAA DOMAIN-CONTAINING PROTEIN"/>
    <property type="match status" value="1"/>
</dbReference>
<dbReference type="AlphaFoldDB" id="A0A1E5KUX2"/>
<feature type="domain" description="NadR/Ttd14 AAA" evidence="1">
    <location>
        <begin position="153"/>
        <end position="323"/>
    </location>
</feature>
<dbReference type="Proteomes" id="UP000095256">
    <property type="component" value="Unassembled WGS sequence"/>
</dbReference>
<evidence type="ECO:0000259" key="1">
    <source>
        <dbReference type="Pfam" id="PF13521"/>
    </source>
</evidence>
<comment type="caution">
    <text evidence="2">The sequence shown here is derived from an EMBL/GenBank/DDBJ whole genome shotgun (WGS) entry which is preliminary data.</text>
</comment>
<dbReference type="Gene3D" id="3.40.50.620">
    <property type="entry name" value="HUPs"/>
    <property type="match status" value="1"/>
</dbReference>
<dbReference type="InterPro" id="IPR038727">
    <property type="entry name" value="NadR/Ttd14_AAA_dom"/>
</dbReference>
<dbReference type="STRING" id="762845.BCR26_15990"/>
<dbReference type="Pfam" id="PF13521">
    <property type="entry name" value="AAA_28"/>
    <property type="match status" value="1"/>
</dbReference>
<evidence type="ECO:0000313" key="3">
    <source>
        <dbReference type="Proteomes" id="UP000095256"/>
    </source>
</evidence>
<sequence>MHLGHISAIHQAKRSHDGVILIACGRENDRGAKIGLGLTKRFRYVRETFKEDELVHVVKVDETGIPEYPEGWSQWLELVEEQVQQNLVDKVDITIYVGEKEYEEKLTILRPDWKVVRINRELLPISATKIRENPMKYWRQIAKPFRRHFSKNVLIAGSASGGKTTLVKDLARSYGSSFSLEYARYYQKKYNVLDEELNGKDYTYLLANQYRQTSNEIEGSGNNGLVIADTNSTVTKAYMDWYLTTDKKMAEKQGKMLITESEKKALDLQYATTIEQEKWALILIIPPVTRYIDDHFRDMTMAEDAVRWAFHEHLITLFKEAGLMDKVVVLESVPTESDPQGFYGRYTEAQRIIKERLNLSIWDGQ</sequence>
<accession>A0A1E5KUX2</accession>
<gene>
    <name evidence="2" type="ORF">BCR26_15990</name>
</gene>
<protein>
    <recommendedName>
        <fullName evidence="1">NadR/Ttd14 AAA domain-containing protein</fullName>
    </recommendedName>
</protein>
<name>A0A1E5KUX2_9ENTE</name>
<dbReference type="PANTHER" id="PTHR37512">
    <property type="entry name" value="TRIFUNCTIONAL NAD BIOSYNTHESIS/REGULATOR PROTEIN NADR"/>
    <property type="match status" value="1"/>
</dbReference>
<keyword evidence="3" id="KW-1185">Reference proteome</keyword>
<dbReference type="InterPro" id="IPR052735">
    <property type="entry name" value="NAD_biosynth-regulator"/>
</dbReference>
<organism evidence="2 3">
    <name type="scientific">Enterococcus rivorum</name>
    <dbReference type="NCBI Taxonomy" id="762845"/>
    <lineage>
        <taxon>Bacteria</taxon>
        <taxon>Bacillati</taxon>
        <taxon>Bacillota</taxon>
        <taxon>Bacilli</taxon>
        <taxon>Lactobacillales</taxon>
        <taxon>Enterococcaceae</taxon>
        <taxon>Enterococcus</taxon>
    </lineage>
</organism>
<evidence type="ECO:0000313" key="2">
    <source>
        <dbReference type="EMBL" id="OEH81674.1"/>
    </source>
</evidence>
<reference evidence="2 3" key="1">
    <citation type="submission" date="2016-09" db="EMBL/GenBank/DDBJ databases">
        <authorList>
            <person name="Capua I."/>
            <person name="De Benedictis P."/>
            <person name="Joannis T."/>
            <person name="Lombin L.H."/>
            <person name="Cattoli G."/>
        </authorList>
    </citation>
    <scope>NUCLEOTIDE SEQUENCE [LARGE SCALE GENOMIC DNA]</scope>
    <source>
        <strain evidence="2 3">LMG 25899</strain>
    </source>
</reference>
<proteinExistence type="predicted"/>
<dbReference type="SUPFAM" id="SSF52540">
    <property type="entry name" value="P-loop containing nucleoside triphosphate hydrolases"/>
    <property type="match status" value="1"/>
</dbReference>
<dbReference type="SUPFAM" id="SSF52374">
    <property type="entry name" value="Nucleotidylyl transferase"/>
    <property type="match status" value="1"/>
</dbReference>
<dbReference type="InterPro" id="IPR014729">
    <property type="entry name" value="Rossmann-like_a/b/a_fold"/>
</dbReference>
<dbReference type="EMBL" id="MIEK01000039">
    <property type="protein sequence ID" value="OEH81674.1"/>
    <property type="molecule type" value="Genomic_DNA"/>
</dbReference>